<sequence>MVSNLPPVLNPRRWAETFVSIDMPTLSILGKICGSGRGDDMVVMDRATRKNSVRRVSIIEDGQIAEVLYLVPKQTMMDQLPFLNPNDYVVCERMVGVPPDMEPMGPGKGSHV</sequence>
<organism evidence="1 2">
    <name type="scientific">Dallia pectoralis</name>
    <name type="common">Alaska blackfish</name>
    <dbReference type="NCBI Taxonomy" id="75939"/>
    <lineage>
        <taxon>Eukaryota</taxon>
        <taxon>Metazoa</taxon>
        <taxon>Chordata</taxon>
        <taxon>Craniata</taxon>
        <taxon>Vertebrata</taxon>
        <taxon>Euteleostomi</taxon>
        <taxon>Actinopterygii</taxon>
        <taxon>Neopterygii</taxon>
        <taxon>Teleostei</taxon>
        <taxon>Protacanthopterygii</taxon>
        <taxon>Esociformes</taxon>
        <taxon>Umbridae</taxon>
        <taxon>Dallia</taxon>
    </lineage>
</organism>
<evidence type="ECO:0000313" key="1">
    <source>
        <dbReference type="EMBL" id="KAJ7984645.1"/>
    </source>
</evidence>
<proteinExistence type="predicted"/>
<dbReference type="EMBL" id="CM055764">
    <property type="protein sequence ID" value="KAJ7984645.1"/>
    <property type="molecule type" value="Genomic_DNA"/>
</dbReference>
<name>A0ACC2F098_DALPE</name>
<gene>
    <name evidence="1" type="ORF">DPEC_G00356910</name>
</gene>
<keyword evidence="2" id="KW-1185">Reference proteome</keyword>
<accession>A0ACC2F098</accession>
<dbReference type="Proteomes" id="UP001157502">
    <property type="component" value="Chromosome 37"/>
</dbReference>
<protein>
    <submittedName>
        <fullName evidence="1">Uncharacterized protein</fullName>
    </submittedName>
</protein>
<comment type="caution">
    <text evidence="1">The sequence shown here is derived from an EMBL/GenBank/DDBJ whole genome shotgun (WGS) entry which is preliminary data.</text>
</comment>
<reference evidence="1" key="1">
    <citation type="submission" date="2021-05" db="EMBL/GenBank/DDBJ databases">
        <authorList>
            <person name="Pan Q."/>
            <person name="Jouanno E."/>
            <person name="Zahm M."/>
            <person name="Klopp C."/>
            <person name="Cabau C."/>
            <person name="Louis A."/>
            <person name="Berthelot C."/>
            <person name="Parey E."/>
            <person name="Roest Crollius H."/>
            <person name="Montfort J."/>
            <person name="Robinson-Rechavi M."/>
            <person name="Bouchez O."/>
            <person name="Lampietro C."/>
            <person name="Lopez Roques C."/>
            <person name="Donnadieu C."/>
            <person name="Postlethwait J."/>
            <person name="Bobe J."/>
            <person name="Dillon D."/>
            <person name="Chandos A."/>
            <person name="von Hippel F."/>
            <person name="Guiguen Y."/>
        </authorList>
    </citation>
    <scope>NUCLEOTIDE SEQUENCE</scope>
    <source>
        <strain evidence="1">YG-Jan2019</strain>
    </source>
</reference>
<evidence type="ECO:0000313" key="2">
    <source>
        <dbReference type="Proteomes" id="UP001157502"/>
    </source>
</evidence>